<evidence type="ECO:0000256" key="1">
    <source>
        <dbReference type="SAM" id="MobiDB-lite"/>
    </source>
</evidence>
<sequence>MGLYPPRTGRKWRVLSRLSGKVWRKDPMYTYIFRKTHLPTSLRRYPTPYQRNWLHNPHHEKSSRRSVQEHGAKRKELF</sequence>
<dbReference type="EMBL" id="LSYS01005191">
    <property type="protein sequence ID" value="OPJ78163.1"/>
    <property type="molecule type" value="Genomic_DNA"/>
</dbReference>
<dbReference type="Proteomes" id="UP000190648">
    <property type="component" value="Unassembled WGS sequence"/>
</dbReference>
<reference evidence="2 3" key="1">
    <citation type="submission" date="2016-02" db="EMBL/GenBank/DDBJ databases">
        <title>Band-tailed pigeon sequencing and assembly.</title>
        <authorList>
            <person name="Soares A.E."/>
            <person name="Novak B.J."/>
            <person name="Rice E.S."/>
            <person name="O'Connell B."/>
            <person name="Chang D."/>
            <person name="Weber S."/>
            <person name="Shapiro B."/>
        </authorList>
    </citation>
    <scope>NUCLEOTIDE SEQUENCE [LARGE SCALE GENOMIC DNA]</scope>
    <source>
        <strain evidence="2">BTP2013</strain>
        <tissue evidence="2">Blood</tissue>
    </source>
</reference>
<accession>A0A1V4K1B6</accession>
<evidence type="ECO:0000313" key="3">
    <source>
        <dbReference type="Proteomes" id="UP000190648"/>
    </source>
</evidence>
<dbReference type="AlphaFoldDB" id="A0A1V4K1B6"/>
<comment type="caution">
    <text evidence="2">The sequence shown here is derived from an EMBL/GenBank/DDBJ whole genome shotgun (WGS) entry which is preliminary data.</text>
</comment>
<protein>
    <submittedName>
        <fullName evidence="2">Uncharacterized protein</fullName>
    </submittedName>
</protein>
<keyword evidence="3" id="KW-1185">Reference proteome</keyword>
<feature type="compositionally biased region" description="Basic and acidic residues" evidence="1">
    <location>
        <begin position="66"/>
        <end position="78"/>
    </location>
</feature>
<evidence type="ECO:0000313" key="2">
    <source>
        <dbReference type="EMBL" id="OPJ78163.1"/>
    </source>
</evidence>
<proteinExistence type="predicted"/>
<gene>
    <name evidence="2" type="ORF">AV530_015138</name>
</gene>
<organism evidence="2 3">
    <name type="scientific">Patagioenas fasciata monilis</name>
    <dbReference type="NCBI Taxonomy" id="372326"/>
    <lineage>
        <taxon>Eukaryota</taxon>
        <taxon>Metazoa</taxon>
        <taxon>Chordata</taxon>
        <taxon>Craniata</taxon>
        <taxon>Vertebrata</taxon>
        <taxon>Euteleostomi</taxon>
        <taxon>Archelosauria</taxon>
        <taxon>Archosauria</taxon>
        <taxon>Dinosauria</taxon>
        <taxon>Saurischia</taxon>
        <taxon>Theropoda</taxon>
        <taxon>Coelurosauria</taxon>
        <taxon>Aves</taxon>
        <taxon>Neognathae</taxon>
        <taxon>Neoaves</taxon>
        <taxon>Columbimorphae</taxon>
        <taxon>Columbiformes</taxon>
        <taxon>Columbidae</taxon>
        <taxon>Patagioenas</taxon>
    </lineage>
</organism>
<feature type="region of interest" description="Disordered" evidence="1">
    <location>
        <begin position="52"/>
        <end position="78"/>
    </location>
</feature>
<name>A0A1V4K1B6_PATFA</name>